<organism evidence="2 3">
    <name type="scientific">Bizionia paragorgiae</name>
    <dbReference type="NCBI Taxonomy" id="283786"/>
    <lineage>
        <taxon>Bacteria</taxon>
        <taxon>Pseudomonadati</taxon>
        <taxon>Bacteroidota</taxon>
        <taxon>Flavobacteriia</taxon>
        <taxon>Flavobacteriales</taxon>
        <taxon>Flavobacteriaceae</taxon>
        <taxon>Bizionia</taxon>
    </lineage>
</organism>
<reference evidence="2 3" key="1">
    <citation type="submission" date="2016-10" db="EMBL/GenBank/DDBJ databases">
        <authorList>
            <person name="de Groot N.N."/>
        </authorList>
    </citation>
    <scope>NUCLEOTIDE SEQUENCE [LARGE SCALE GENOMIC DNA]</scope>
    <source>
        <strain evidence="2 3">DSM 23842</strain>
    </source>
</reference>
<keyword evidence="3" id="KW-1185">Reference proteome</keyword>
<dbReference type="EMBL" id="FNQK01000013">
    <property type="protein sequence ID" value="SEA43217.1"/>
    <property type="molecule type" value="Genomic_DNA"/>
</dbReference>
<name>A0A1H4B535_BIZPA</name>
<keyword evidence="1" id="KW-0812">Transmembrane</keyword>
<sequence length="85" mass="9882">MQKQIPRVLIGILIAAFILPFTPSRRGGDGLLTYIDYHYLVIITFILLLLFYAIGYHITKDRYKTKLLKATQKRQRADNNEAIKD</sequence>
<accession>A0A1H4B535</accession>
<evidence type="ECO:0000256" key="1">
    <source>
        <dbReference type="SAM" id="Phobius"/>
    </source>
</evidence>
<evidence type="ECO:0000313" key="3">
    <source>
        <dbReference type="Proteomes" id="UP000198846"/>
    </source>
</evidence>
<proteinExistence type="predicted"/>
<dbReference type="STRING" id="283786.SAMN04487990_11341"/>
<keyword evidence="1" id="KW-1133">Transmembrane helix</keyword>
<gene>
    <name evidence="2" type="ORF">SAMN04487990_11341</name>
</gene>
<evidence type="ECO:0000313" key="2">
    <source>
        <dbReference type="EMBL" id="SEA43217.1"/>
    </source>
</evidence>
<protein>
    <submittedName>
        <fullName evidence="2">Uncharacterized protein</fullName>
    </submittedName>
</protein>
<feature type="transmembrane region" description="Helical" evidence="1">
    <location>
        <begin position="37"/>
        <end position="59"/>
    </location>
</feature>
<dbReference type="Proteomes" id="UP000198846">
    <property type="component" value="Unassembled WGS sequence"/>
</dbReference>
<dbReference type="AlphaFoldDB" id="A0A1H4B535"/>
<keyword evidence="1" id="KW-0472">Membrane</keyword>